<dbReference type="AlphaFoldDB" id="A0A553N2S1"/>
<sequence>MPVNEHNHTVQRGRILPIPADPSLKVDIELMMKKAGNRHLLTVLTYPGAGHLIEPPYTPHFRATNFLQRDMKKKIVMLWGGHTKPHAVAQEDAWEKILAFLNQQLYFSKSSSVKTKL</sequence>
<evidence type="ECO:0000313" key="2">
    <source>
        <dbReference type="EMBL" id="TRY59734.1"/>
    </source>
</evidence>
<name>A0A553N2S1_9TELE</name>
<dbReference type="OrthoDB" id="6347013at2759"/>
<evidence type="ECO:0000313" key="3">
    <source>
        <dbReference type="Proteomes" id="UP000316079"/>
    </source>
</evidence>
<dbReference type="GO" id="GO:0006631">
    <property type="term" value="P:fatty acid metabolic process"/>
    <property type="evidence" value="ECO:0007669"/>
    <property type="project" value="TreeGrafter"/>
</dbReference>
<dbReference type="EMBL" id="SRMA01027107">
    <property type="protein sequence ID" value="TRY59734.1"/>
    <property type="molecule type" value="Genomic_DNA"/>
</dbReference>
<dbReference type="InterPro" id="IPR029058">
    <property type="entry name" value="AB_hydrolase_fold"/>
</dbReference>
<feature type="domain" description="BAAT/Acyl-CoA thioester hydrolase C-terminal" evidence="1">
    <location>
        <begin position="27"/>
        <end position="106"/>
    </location>
</feature>
<dbReference type="GO" id="GO:0047617">
    <property type="term" value="F:fatty acyl-CoA hydrolase activity"/>
    <property type="evidence" value="ECO:0007669"/>
    <property type="project" value="TreeGrafter"/>
</dbReference>
<dbReference type="PANTHER" id="PTHR10824">
    <property type="entry name" value="ACYL-COENZYME A THIOESTERASE-RELATED"/>
    <property type="match status" value="1"/>
</dbReference>
<organism evidence="2 3">
    <name type="scientific">Danionella cerebrum</name>
    <dbReference type="NCBI Taxonomy" id="2873325"/>
    <lineage>
        <taxon>Eukaryota</taxon>
        <taxon>Metazoa</taxon>
        <taxon>Chordata</taxon>
        <taxon>Craniata</taxon>
        <taxon>Vertebrata</taxon>
        <taxon>Euteleostomi</taxon>
        <taxon>Actinopterygii</taxon>
        <taxon>Neopterygii</taxon>
        <taxon>Teleostei</taxon>
        <taxon>Ostariophysi</taxon>
        <taxon>Cypriniformes</taxon>
        <taxon>Danionidae</taxon>
        <taxon>Danioninae</taxon>
        <taxon>Danionella</taxon>
    </lineage>
</organism>
<evidence type="ECO:0000259" key="1">
    <source>
        <dbReference type="Pfam" id="PF08840"/>
    </source>
</evidence>
<accession>A0A553N2S1</accession>
<gene>
    <name evidence="2" type="ORF">DNTS_026822</name>
</gene>
<keyword evidence="3" id="KW-1185">Reference proteome</keyword>
<dbReference type="Proteomes" id="UP000316079">
    <property type="component" value="Unassembled WGS sequence"/>
</dbReference>
<dbReference type="InterPro" id="IPR014940">
    <property type="entry name" value="BAAT_C"/>
</dbReference>
<dbReference type="STRING" id="623744.A0A553N2S1"/>
<dbReference type="SUPFAM" id="SSF53474">
    <property type="entry name" value="alpha/beta-Hydrolases"/>
    <property type="match status" value="1"/>
</dbReference>
<dbReference type="PANTHER" id="PTHR10824:SF36">
    <property type="entry name" value="ACYL-COA THIOESTERASE 17-RELATED"/>
    <property type="match status" value="1"/>
</dbReference>
<dbReference type="GO" id="GO:0006637">
    <property type="term" value="P:acyl-CoA metabolic process"/>
    <property type="evidence" value="ECO:0007669"/>
    <property type="project" value="TreeGrafter"/>
</dbReference>
<comment type="caution">
    <text evidence="2">The sequence shown here is derived from an EMBL/GenBank/DDBJ whole genome shotgun (WGS) entry which is preliminary data.</text>
</comment>
<reference evidence="2 3" key="1">
    <citation type="journal article" date="2019" name="Sci. Data">
        <title>Hybrid genome assembly and annotation of Danionella translucida.</title>
        <authorList>
            <person name="Kadobianskyi M."/>
            <person name="Schulze L."/>
            <person name="Schuelke M."/>
            <person name="Judkewitz B."/>
        </authorList>
    </citation>
    <scope>NUCLEOTIDE SEQUENCE [LARGE SCALE GENOMIC DNA]</scope>
    <source>
        <strain evidence="2 3">Bolton</strain>
    </source>
</reference>
<proteinExistence type="predicted"/>
<dbReference type="Gene3D" id="3.40.50.1820">
    <property type="entry name" value="alpha/beta hydrolase"/>
    <property type="match status" value="1"/>
</dbReference>
<protein>
    <recommendedName>
        <fullName evidence="1">BAAT/Acyl-CoA thioester hydrolase C-terminal domain-containing protein</fullName>
    </recommendedName>
</protein>
<dbReference type="Pfam" id="PF08840">
    <property type="entry name" value="BAAT_C"/>
    <property type="match status" value="1"/>
</dbReference>